<name>A0AAD2D897_EUPCR</name>
<sequence>MKNTNRNFNLESYKVLCNSIASKKELVRKVSRRRDEMSPVLRNQMFQTIIKLKGGHNYKRAFSPQIIRKMRPESPQYEIKFSPHASWNQQKSNSAPDSKHRIKNGWYYNLISKIRTKMNKSGFKNRRFISPHMLRNKADLLASSRVLDDTQLKGTTKIGDFKKRKHPHKLPILKQLTSLDVIKFDI</sequence>
<proteinExistence type="predicted"/>
<organism evidence="1 2">
    <name type="scientific">Euplotes crassus</name>
    <dbReference type="NCBI Taxonomy" id="5936"/>
    <lineage>
        <taxon>Eukaryota</taxon>
        <taxon>Sar</taxon>
        <taxon>Alveolata</taxon>
        <taxon>Ciliophora</taxon>
        <taxon>Intramacronucleata</taxon>
        <taxon>Spirotrichea</taxon>
        <taxon>Hypotrichia</taxon>
        <taxon>Euplotida</taxon>
        <taxon>Euplotidae</taxon>
        <taxon>Moneuplotes</taxon>
    </lineage>
</organism>
<accession>A0AAD2D897</accession>
<dbReference type="AlphaFoldDB" id="A0AAD2D897"/>
<gene>
    <name evidence="1" type="ORF">ECRASSUSDP1_LOCUS24641</name>
</gene>
<evidence type="ECO:0000313" key="2">
    <source>
        <dbReference type="Proteomes" id="UP001295684"/>
    </source>
</evidence>
<dbReference type="Proteomes" id="UP001295684">
    <property type="component" value="Unassembled WGS sequence"/>
</dbReference>
<protein>
    <submittedName>
        <fullName evidence="1">Uncharacterized protein</fullName>
    </submittedName>
</protein>
<keyword evidence="2" id="KW-1185">Reference proteome</keyword>
<dbReference type="EMBL" id="CAMPGE010025390">
    <property type="protein sequence ID" value="CAI2383150.1"/>
    <property type="molecule type" value="Genomic_DNA"/>
</dbReference>
<evidence type="ECO:0000313" key="1">
    <source>
        <dbReference type="EMBL" id="CAI2383150.1"/>
    </source>
</evidence>
<comment type="caution">
    <text evidence="1">The sequence shown here is derived from an EMBL/GenBank/DDBJ whole genome shotgun (WGS) entry which is preliminary data.</text>
</comment>
<reference evidence="1" key="1">
    <citation type="submission" date="2023-07" db="EMBL/GenBank/DDBJ databases">
        <authorList>
            <consortium name="AG Swart"/>
            <person name="Singh M."/>
            <person name="Singh A."/>
            <person name="Seah K."/>
            <person name="Emmerich C."/>
        </authorList>
    </citation>
    <scope>NUCLEOTIDE SEQUENCE</scope>
    <source>
        <strain evidence="1">DP1</strain>
    </source>
</reference>